<protein>
    <recommendedName>
        <fullName evidence="4 11">Protoporphyrinogen oxidase</fullName>
        <ecNumber evidence="4 11">1.3.3.4</ecNumber>
    </recommendedName>
</protein>
<comment type="cofactor">
    <cofactor evidence="11">
        <name>FAD</name>
        <dbReference type="ChEBI" id="CHEBI:57692"/>
    </cofactor>
    <text evidence="11">Binds 1 FAD per subunit.</text>
</comment>
<evidence type="ECO:0000256" key="4">
    <source>
        <dbReference type="ARBA" id="ARBA00012867"/>
    </source>
</evidence>
<organism evidence="13 14">
    <name type="scientific">Syncephalastrum racemosum</name>
    <name type="common">Filamentous fungus</name>
    <dbReference type="NCBI Taxonomy" id="13706"/>
    <lineage>
        <taxon>Eukaryota</taxon>
        <taxon>Fungi</taxon>
        <taxon>Fungi incertae sedis</taxon>
        <taxon>Mucoromycota</taxon>
        <taxon>Mucoromycotina</taxon>
        <taxon>Mucoromycetes</taxon>
        <taxon>Mucorales</taxon>
        <taxon>Syncephalastraceae</taxon>
        <taxon>Syncephalastrum</taxon>
    </lineage>
</organism>
<comment type="caution">
    <text evidence="13">The sequence shown here is derived from an EMBL/GenBank/DDBJ whole genome shotgun (WGS) entry which is preliminary data.</text>
</comment>
<dbReference type="PANTHER" id="PTHR42923:SF3">
    <property type="entry name" value="PROTOPORPHYRINOGEN OXIDASE"/>
    <property type="match status" value="1"/>
</dbReference>
<evidence type="ECO:0000256" key="2">
    <source>
        <dbReference type="ARBA" id="ARBA00005073"/>
    </source>
</evidence>
<dbReference type="InterPro" id="IPR050464">
    <property type="entry name" value="Zeta_carotene_desat/Oxidored"/>
</dbReference>
<comment type="pathway">
    <text evidence="2 11">Porphyrin-containing compound metabolism; protoporphyrin-IX biosynthesis; protoporphyrin-IX from protoporphyrinogen-IX: step 1/1.</text>
</comment>
<dbReference type="Pfam" id="PF01593">
    <property type="entry name" value="Amino_oxidase"/>
    <property type="match status" value="1"/>
</dbReference>
<dbReference type="Gene3D" id="3.50.50.60">
    <property type="entry name" value="FAD/NAD(P)-binding domain"/>
    <property type="match status" value="1"/>
</dbReference>
<dbReference type="NCBIfam" id="TIGR00562">
    <property type="entry name" value="proto_IX_ox"/>
    <property type="match status" value="1"/>
</dbReference>
<keyword evidence="7 11" id="KW-0560">Oxidoreductase</keyword>
<dbReference type="InParanoid" id="A0A1X2H4I1"/>
<keyword evidence="8 11" id="KW-0350">Heme biosynthesis</keyword>
<keyword evidence="9 11" id="KW-0627">Porphyrin biosynthesis</keyword>
<feature type="domain" description="Amine oxidase" evidence="12">
    <location>
        <begin position="11"/>
        <end position="491"/>
    </location>
</feature>
<evidence type="ECO:0000313" key="14">
    <source>
        <dbReference type="Proteomes" id="UP000242180"/>
    </source>
</evidence>
<dbReference type="UniPathway" id="UPA00251">
    <property type="reaction ID" value="UER00324"/>
</dbReference>
<dbReference type="SUPFAM" id="SSF54373">
    <property type="entry name" value="FAD-linked reductases, C-terminal domain"/>
    <property type="match status" value="1"/>
</dbReference>
<comment type="function">
    <text evidence="1 11">Catalyzes the 6-electron oxidation of protoporphyrinogen-IX to form protoporphyrin-IX.</text>
</comment>
<evidence type="ECO:0000259" key="12">
    <source>
        <dbReference type="Pfam" id="PF01593"/>
    </source>
</evidence>
<comment type="subcellular location">
    <subcellularLocation>
        <location evidence="11">Mitochondrion inner membrane</location>
    </subcellularLocation>
</comment>
<keyword evidence="6 11" id="KW-0274">FAD</keyword>
<evidence type="ECO:0000256" key="11">
    <source>
        <dbReference type="RuleBase" id="RU367069"/>
    </source>
</evidence>
<evidence type="ECO:0000256" key="7">
    <source>
        <dbReference type="ARBA" id="ARBA00023002"/>
    </source>
</evidence>
<dbReference type="SUPFAM" id="SSF51905">
    <property type="entry name" value="FAD/NAD(P)-binding domain"/>
    <property type="match status" value="1"/>
</dbReference>
<dbReference type="AlphaFoldDB" id="A0A1X2H4I1"/>
<dbReference type="GO" id="GO:0006782">
    <property type="term" value="P:protoporphyrinogen IX biosynthetic process"/>
    <property type="evidence" value="ECO:0007669"/>
    <property type="project" value="UniProtKB-UniRule"/>
</dbReference>
<comment type="similarity">
    <text evidence="3 11">Belongs to the protoporphyrinogen/coproporphyrinogen oxidase family. Protoporphyrinogen oxidase subfamily.</text>
</comment>
<dbReference type="FunCoup" id="A0A1X2H4I1">
    <property type="interactions" value="248"/>
</dbReference>
<dbReference type="OMA" id="EHNQAVQ"/>
<dbReference type="Proteomes" id="UP000242180">
    <property type="component" value="Unassembled WGS sequence"/>
</dbReference>
<evidence type="ECO:0000256" key="5">
    <source>
        <dbReference type="ARBA" id="ARBA00022630"/>
    </source>
</evidence>
<keyword evidence="14" id="KW-1185">Reference proteome</keyword>
<dbReference type="PANTHER" id="PTHR42923">
    <property type="entry name" value="PROTOPORPHYRINOGEN OXIDASE"/>
    <property type="match status" value="1"/>
</dbReference>
<evidence type="ECO:0000256" key="1">
    <source>
        <dbReference type="ARBA" id="ARBA00002600"/>
    </source>
</evidence>
<name>A0A1X2H4I1_SYNRA</name>
<evidence type="ECO:0000256" key="6">
    <source>
        <dbReference type="ARBA" id="ARBA00022827"/>
    </source>
</evidence>
<evidence type="ECO:0000256" key="9">
    <source>
        <dbReference type="ARBA" id="ARBA00023244"/>
    </source>
</evidence>
<dbReference type="InterPro" id="IPR004572">
    <property type="entry name" value="Protoporphyrinogen_oxidase"/>
</dbReference>
<accession>A0A1X2H4I1</accession>
<evidence type="ECO:0000256" key="3">
    <source>
        <dbReference type="ARBA" id="ARBA00010551"/>
    </source>
</evidence>
<dbReference type="EMBL" id="MCGN01000009">
    <property type="protein sequence ID" value="ORY93292.1"/>
    <property type="molecule type" value="Genomic_DNA"/>
</dbReference>
<dbReference type="EC" id="1.3.3.4" evidence="4 11"/>
<reference evidence="13 14" key="1">
    <citation type="submission" date="2016-07" db="EMBL/GenBank/DDBJ databases">
        <title>Pervasive Adenine N6-methylation of Active Genes in Fungi.</title>
        <authorList>
            <consortium name="DOE Joint Genome Institute"/>
            <person name="Mondo S.J."/>
            <person name="Dannebaum R.O."/>
            <person name="Kuo R.C."/>
            <person name="Labutti K."/>
            <person name="Haridas S."/>
            <person name="Kuo A."/>
            <person name="Salamov A."/>
            <person name="Ahrendt S.R."/>
            <person name="Lipzen A."/>
            <person name="Sullivan W."/>
            <person name="Andreopoulos W.B."/>
            <person name="Clum A."/>
            <person name="Lindquist E."/>
            <person name="Daum C."/>
            <person name="Ramamoorthy G.K."/>
            <person name="Gryganskyi A."/>
            <person name="Culley D."/>
            <person name="Magnuson J.K."/>
            <person name="James T.Y."/>
            <person name="O'Malley M.A."/>
            <person name="Stajich J.E."/>
            <person name="Spatafora J.W."/>
            <person name="Visel A."/>
            <person name="Grigoriev I.V."/>
        </authorList>
    </citation>
    <scope>NUCLEOTIDE SEQUENCE [LARGE SCALE GENOMIC DNA]</scope>
    <source>
        <strain evidence="13 14">NRRL 2496</strain>
    </source>
</reference>
<dbReference type="GO" id="GO:0004729">
    <property type="term" value="F:oxygen-dependent protoporphyrinogen oxidase activity"/>
    <property type="evidence" value="ECO:0007669"/>
    <property type="project" value="UniProtKB-UniRule"/>
</dbReference>
<evidence type="ECO:0000256" key="10">
    <source>
        <dbReference type="ARBA" id="ARBA00047554"/>
    </source>
</evidence>
<evidence type="ECO:0000256" key="8">
    <source>
        <dbReference type="ARBA" id="ARBA00023133"/>
    </source>
</evidence>
<sequence length="544" mass="59342">MTVVAVLGGGISGLSSAYYLSRLAPASTRIVLVEGSQRLGGWIRSARVSPGNEETNDPNGILFEGGPRSLRPVGTSGAVTLEMVKYRHLGLDETMLSVPKTDPSAKNRYIYYNDTINTLPSSLSSILTKRPPVLKSVPWSILKEPFVPAKSSDEDESLYSIVSRRFNDHVALNLVGAMVHGIYAGDVKDLSAHSTLKILYENERMYGSIVKGMLRGGAKNERFRERGLAARARKDDPEWFASMEGMSVIGFKDGTEELTHRLRQWLANQENVDIVLGEPVESISTGTDAKEIKVKTSARTIDANHVISALPSGALDSVLPRNTLPHLTYNPAVDVAVVNLAYGPDVILGYDGFGFLTPSSHSSCKIPVPGTLGVVFDSNAMRGQDKTPFTKATVMLGGHQWHNAFKTPLDQTDPQEAYQRAVQAMDAFLGVKASPVASMVHLQSKCIPQYLVGHQSRLRDLHEALKLKYGHLMSVTGASYWSVSVPDCVKNSRELVEELLVSGALGGQQKMVTGLNRLEESDDKQRLQDSSRLGKSHVDILMKS</sequence>
<dbReference type="STRING" id="13706.A0A1X2H4I1"/>
<comment type="catalytic activity">
    <reaction evidence="10 11">
        <text>protoporphyrinogen IX + 3 O2 = protoporphyrin IX + 3 H2O2</text>
        <dbReference type="Rhea" id="RHEA:25576"/>
        <dbReference type="ChEBI" id="CHEBI:15379"/>
        <dbReference type="ChEBI" id="CHEBI:16240"/>
        <dbReference type="ChEBI" id="CHEBI:57306"/>
        <dbReference type="ChEBI" id="CHEBI:57307"/>
        <dbReference type="EC" id="1.3.3.4"/>
    </reaction>
</comment>
<dbReference type="GO" id="GO:0005743">
    <property type="term" value="C:mitochondrial inner membrane"/>
    <property type="evidence" value="ECO:0007669"/>
    <property type="project" value="UniProtKB-SubCell"/>
</dbReference>
<proteinExistence type="inferred from homology"/>
<dbReference type="OrthoDB" id="438553at2759"/>
<dbReference type="InterPro" id="IPR036188">
    <property type="entry name" value="FAD/NAD-bd_sf"/>
</dbReference>
<dbReference type="InterPro" id="IPR002937">
    <property type="entry name" value="Amino_oxidase"/>
</dbReference>
<evidence type="ECO:0000313" key="13">
    <source>
        <dbReference type="EMBL" id="ORY93292.1"/>
    </source>
</evidence>
<gene>
    <name evidence="13" type="ORF">BCR43DRAFT_496663</name>
</gene>
<keyword evidence="5 11" id="KW-0285">Flavoprotein</keyword>